<accession>X6MA58</accession>
<evidence type="ECO:0000256" key="1">
    <source>
        <dbReference type="SAM" id="MobiDB-lite"/>
    </source>
</evidence>
<proteinExistence type="predicted"/>
<protein>
    <submittedName>
        <fullName evidence="2">Uncharacterized protein</fullName>
    </submittedName>
</protein>
<keyword evidence="3" id="KW-1185">Reference proteome</keyword>
<sequence length="215" mass="23869">MKVVQRNKFRKTRSWKKKMNDRQEEKKKSEKTDWKTETDDVLTLRDGDPDRDYDNDSTYPDRTNFQHRYSTEYTLDHLLSESKENVYTPAHGTTHTAAVSVDSNAGNGGMSNNNADNEYMFLPLKNAMSSSSTQSQPLSQVNDGVGHSRSTGTITTPPPLRSGDFASDFGGGDDHEEKAMITEVPKQSTTMTTMAVATATAAAAMTLKTKTKTKQ</sequence>
<name>X6MA58_RETFI</name>
<feature type="compositionally biased region" description="Low complexity" evidence="1">
    <location>
        <begin position="130"/>
        <end position="140"/>
    </location>
</feature>
<feature type="compositionally biased region" description="Basic and acidic residues" evidence="1">
    <location>
        <begin position="18"/>
        <end position="54"/>
    </location>
</feature>
<feature type="region of interest" description="Disordered" evidence="1">
    <location>
        <begin position="130"/>
        <end position="163"/>
    </location>
</feature>
<comment type="caution">
    <text evidence="2">The sequence shown here is derived from an EMBL/GenBank/DDBJ whole genome shotgun (WGS) entry which is preliminary data.</text>
</comment>
<gene>
    <name evidence="2" type="ORF">RFI_26826</name>
</gene>
<evidence type="ECO:0000313" key="2">
    <source>
        <dbReference type="EMBL" id="ETO10551.1"/>
    </source>
</evidence>
<reference evidence="2 3" key="1">
    <citation type="journal article" date="2013" name="Curr. Biol.">
        <title>The Genome of the Foraminiferan Reticulomyxa filosa.</title>
        <authorList>
            <person name="Glockner G."/>
            <person name="Hulsmann N."/>
            <person name="Schleicher M."/>
            <person name="Noegel A.A."/>
            <person name="Eichinger L."/>
            <person name="Gallinger C."/>
            <person name="Pawlowski J."/>
            <person name="Sierra R."/>
            <person name="Euteneuer U."/>
            <person name="Pillet L."/>
            <person name="Moustafa A."/>
            <person name="Platzer M."/>
            <person name="Groth M."/>
            <person name="Szafranski K."/>
            <person name="Schliwa M."/>
        </authorList>
    </citation>
    <scope>NUCLEOTIDE SEQUENCE [LARGE SCALE GENOMIC DNA]</scope>
</reference>
<feature type="compositionally biased region" description="Basic residues" evidence="1">
    <location>
        <begin position="1"/>
        <end position="17"/>
    </location>
</feature>
<dbReference type="Proteomes" id="UP000023152">
    <property type="component" value="Unassembled WGS sequence"/>
</dbReference>
<dbReference type="AlphaFoldDB" id="X6MA58"/>
<evidence type="ECO:0000313" key="3">
    <source>
        <dbReference type="Proteomes" id="UP000023152"/>
    </source>
</evidence>
<organism evidence="2 3">
    <name type="scientific">Reticulomyxa filosa</name>
    <dbReference type="NCBI Taxonomy" id="46433"/>
    <lineage>
        <taxon>Eukaryota</taxon>
        <taxon>Sar</taxon>
        <taxon>Rhizaria</taxon>
        <taxon>Retaria</taxon>
        <taxon>Foraminifera</taxon>
        <taxon>Monothalamids</taxon>
        <taxon>Reticulomyxidae</taxon>
        <taxon>Reticulomyxa</taxon>
    </lineage>
</organism>
<feature type="non-terminal residue" evidence="2">
    <location>
        <position position="215"/>
    </location>
</feature>
<dbReference type="EMBL" id="ASPP01023397">
    <property type="protein sequence ID" value="ETO10551.1"/>
    <property type="molecule type" value="Genomic_DNA"/>
</dbReference>
<feature type="region of interest" description="Disordered" evidence="1">
    <location>
        <begin position="1"/>
        <end position="65"/>
    </location>
</feature>